<feature type="domain" description="HAMP" evidence="14">
    <location>
        <begin position="229"/>
        <end position="281"/>
    </location>
</feature>
<keyword evidence="7" id="KW-0418">Kinase</keyword>
<dbReference type="InParanoid" id="A0A259U0R7"/>
<dbReference type="Pfam" id="PF00672">
    <property type="entry name" value="HAMP"/>
    <property type="match status" value="1"/>
</dbReference>
<accession>A0A259U0R7</accession>
<dbReference type="EC" id="2.7.13.3" evidence="3"/>
<dbReference type="Pfam" id="PF02518">
    <property type="entry name" value="HATPase_c"/>
    <property type="match status" value="1"/>
</dbReference>
<dbReference type="InterPro" id="IPR036097">
    <property type="entry name" value="HisK_dim/P_sf"/>
</dbReference>
<comment type="caution">
    <text evidence="15">The sequence shown here is derived from an EMBL/GenBank/DDBJ whole genome shotgun (WGS) entry which is preliminary data.</text>
</comment>
<dbReference type="PANTHER" id="PTHR45436:SF5">
    <property type="entry name" value="SENSOR HISTIDINE KINASE TRCS"/>
    <property type="match status" value="1"/>
</dbReference>
<dbReference type="SMART" id="SM00304">
    <property type="entry name" value="HAMP"/>
    <property type="match status" value="2"/>
</dbReference>
<dbReference type="GO" id="GO:0000155">
    <property type="term" value="F:phosphorelay sensor kinase activity"/>
    <property type="evidence" value="ECO:0007669"/>
    <property type="project" value="InterPro"/>
</dbReference>
<dbReference type="SMART" id="SM00388">
    <property type="entry name" value="HisKA"/>
    <property type="match status" value="1"/>
</dbReference>
<dbReference type="InterPro" id="IPR004358">
    <property type="entry name" value="Sig_transdc_His_kin-like_C"/>
</dbReference>
<evidence type="ECO:0000259" key="14">
    <source>
        <dbReference type="PROSITE" id="PS50885"/>
    </source>
</evidence>
<dbReference type="PROSITE" id="PS50109">
    <property type="entry name" value="HIS_KIN"/>
    <property type="match status" value="1"/>
</dbReference>
<dbReference type="Gene3D" id="3.30.565.10">
    <property type="entry name" value="Histidine kinase-like ATPase, C-terminal domain"/>
    <property type="match status" value="1"/>
</dbReference>
<dbReference type="SMART" id="SM00387">
    <property type="entry name" value="HATPase_c"/>
    <property type="match status" value="1"/>
</dbReference>
<dbReference type="Proteomes" id="UP000216446">
    <property type="component" value="Unassembled WGS sequence"/>
</dbReference>
<keyword evidence="9" id="KW-0902">Two-component regulatory system</keyword>
<keyword evidence="8 12" id="KW-1133">Transmembrane helix</keyword>
<dbReference type="RefSeq" id="WP_094549124.1">
    <property type="nucleotide sequence ID" value="NZ_MQWB01000001.1"/>
</dbReference>
<feature type="region of interest" description="Disordered" evidence="11">
    <location>
        <begin position="70"/>
        <end position="131"/>
    </location>
</feature>
<dbReference type="InterPro" id="IPR003594">
    <property type="entry name" value="HATPase_dom"/>
</dbReference>
<evidence type="ECO:0000256" key="10">
    <source>
        <dbReference type="ARBA" id="ARBA00023136"/>
    </source>
</evidence>
<feature type="domain" description="Histidine kinase" evidence="13">
    <location>
        <begin position="289"/>
        <end position="500"/>
    </location>
</feature>
<proteinExistence type="predicted"/>
<evidence type="ECO:0000256" key="6">
    <source>
        <dbReference type="ARBA" id="ARBA00022692"/>
    </source>
</evidence>
<dbReference type="SUPFAM" id="SSF47384">
    <property type="entry name" value="Homodimeric domain of signal transducing histidine kinase"/>
    <property type="match status" value="1"/>
</dbReference>
<dbReference type="CDD" id="cd00075">
    <property type="entry name" value="HATPase"/>
    <property type="match status" value="1"/>
</dbReference>
<evidence type="ECO:0000256" key="4">
    <source>
        <dbReference type="ARBA" id="ARBA00022553"/>
    </source>
</evidence>
<dbReference type="SUPFAM" id="SSF55874">
    <property type="entry name" value="ATPase domain of HSP90 chaperone/DNA topoisomerase II/histidine kinase"/>
    <property type="match status" value="1"/>
</dbReference>
<dbReference type="PANTHER" id="PTHR45436">
    <property type="entry name" value="SENSOR HISTIDINE KINASE YKOH"/>
    <property type="match status" value="1"/>
</dbReference>
<dbReference type="PRINTS" id="PR00344">
    <property type="entry name" value="BCTRLSENSOR"/>
</dbReference>
<evidence type="ECO:0000256" key="1">
    <source>
        <dbReference type="ARBA" id="ARBA00000085"/>
    </source>
</evidence>
<evidence type="ECO:0000256" key="7">
    <source>
        <dbReference type="ARBA" id="ARBA00022777"/>
    </source>
</evidence>
<dbReference type="AlphaFoldDB" id="A0A259U0R7"/>
<dbReference type="FunCoup" id="A0A259U0R7">
    <property type="interactions" value="240"/>
</dbReference>
<dbReference type="Gene3D" id="6.10.340.10">
    <property type="match status" value="1"/>
</dbReference>
<dbReference type="FunFam" id="3.30.565.10:FF:000006">
    <property type="entry name" value="Sensor histidine kinase WalK"/>
    <property type="match status" value="1"/>
</dbReference>
<protein>
    <recommendedName>
        <fullName evidence="3">histidine kinase</fullName>
        <ecNumber evidence="3">2.7.13.3</ecNumber>
    </recommendedName>
</protein>
<dbReference type="InterPro" id="IPR036890">
    <property type="entry name" value="HATPase_C_sf"/>
</dbReference>
<evidence type="ECO:0000256" key="3">
    <source>
        <dbReference type="ARBA" id="ARBA00012438"/>
    </source>
</evidence>
<evidence type="ECO:0000256" key="12">
    <source>
        <dbReference type="SAM" id="Phobius"/>
    </source>
</evidence>
<dbReference type="Gene3D" id="1.10.287.130">
    <property type="match status" value="1"/>
</dbReference>
<comment type="subcellular location">
    <subcellularLocation>
        <location evidence="2">Membrane</location>
    </subcellularLocation>
</comment>
<name>A0A259U0R7_9BACT</name>
<dbReference type="EMBL" id="MQWB01000001">
    <property type="protein sequence ID" value="OZC03592.1"/>
    <property type="molecule type" value="Genomic_DNA"/>
</dbReference>
<evidence type="ECO:0000259" key="13">
    <source>
        <dbReference type="PROSITE" id="PS50109"/>
    </source>
</evidence>
<dbReference type="InterPro" id="IPR003661">
    <property type="entry name" value="HisK_dim/P_dom"/>
</dbReference>
<dbReference type="OrthoDB" id="594725at2"/>
<sequence>MRGLRSLRTRWTLALMAVCVLEAALVAVAVRVSTSRAFGRFVVEESFEVFVADVESAVQRTGDLNAALSTLGTRPASGAEAPRAESPDGSLSPEAPLAGARRPDRPRGEGAPPARPGARPRGGGMRPPDLGRSIAFGLADAEGRVVRPFDGYASGDALALETLARGRAVIVGGEQVGTAFVPSGAAAGLADFPETSPEARFVRSSTTALVVALGVALAVALGVGVWLTGRTVRPLRRLTDAARGIASGELGRSVQVSRDDEVGALGEAFNTMSARLAESTALRQRMTSDVSHDLRTPVTAVLGTLELIESGALAPTPERIRTARLQAERLARLIESFHTLAIADAGELPVHPTRVPLAEALRHAALAFEAQTDAAEVEIAVEADAPDVRADPDRLAQILANLISNALRHTPPGGRVTLSAREAASGVEIAVRDTGRGIPAGVLPHIFERSVRADGSRSGEGAGLGLSIVRSLTDAMGGAVGAASAPEAGTTVTVTLPVWDGSPDSV</sequence>
<dbReference type="CDD" id="cd06225">
    <property type="entry name" value="HAMP"/>
    <property type="match status" value="1"/>
</dbReference>
<keyword evidence="5" id="KW-0808">Transferase</keyword>
<dbReference type="Pfam" id="PF00512">
    <property type="entry name" value="HisKA"/>
    <property type="match status" value="1"/>
</dbReference>
<keyword evidence="10 12" id="KW-0472">Membrane</keyword>
<dbReference type="InterPro" id="IPR005467">
    <property type="entry name" value="His_kinase_dom"/>
</dbReference>
<evidence type="ECO:0000256" key="5">
    <source>
        <dbReference type="ARBA" id="ARBA00022679"/>
    </source>
</evidence>
<feature type="transmembrane region" description="Helical" evidence="12">
    <location>
        <begin position="208"/>
        <end position="227"/>
    </location>
</feature>
<dbReference type="CDD" id="cd00082">
    <property type="entry name" value="HisKA"/>
    <property type="match status" value="1"/>
</dbReference>
<dbReference type="PROSITE" id="PS50885">
    <property type="entry name" value="HAMP"/>
    <property type="match status" value="1"/>
</dbReference>
<dbReference type="GO" id="GO:0005886">
    <property type="term" value="C:plasma membrane"/>
    <property type="evidence" value="ECO:0007669"/>
    <property type="project" value="TreeGrafter"/>
</dbReference>
<dbReference type="SUPFAM" id="SSF158472">
    <property type="entry name" value="HAMP domain-like"/>
    <property type="match status" value="1"/>
</dbReference>
<keyword evidence="4" id="KW-0597">Phosphoprotein</keyword>
<evidence type="ECO:0000256" key="11">
    <source>
        <dbReference type="SAM" id="MobiDB-lite"/>
    </source>
</evidence>
<keyword evidence="6 12" id="KW-0812">Transmembrane</keyword>
<evidence type="ECO:0000313" key="16">
    <source>
        <dbReference type="Proteomes" id="UP000216446"/>
    </source>
</evidence>
<feature type="compositionally biased region" description="Low complexity" evidence="11">
    <location>
        <begin position="109"/>
        <end position="119"/>
    </location>
</feature>
<dbReference type="InterPro" id="IPR003660">
    <property type="entry name" value="HAMP_dom"/>
</dbReference>
<dbReference type="InterPro" id="IPR050428">
    <property type="entry name" value="TCS_sensor_his_kinase"/>
</dbReference>
<organism evidence="15 16">
    <name type="scientific">Rubricoccus marinus</name>
    <dbReference type="NCBI Taxonomy" id="716817"/>
    <lineage>
        <taxon>Bacteria</taxon>
        <taxon>Pseudomonadati</taxon>
        <taxon>Rhodothermota</taxon>
        <taxon>Rhodothermia</taxon>
        <taxon>Rhodothermales</taxon>
        <taxon>Rubricoccaceae</taxon>
        <taxon>Rubricoccus</taxon>
    </lineage>
</organism>
<evidence type="ECO:0000256" key="2">
    <source>
        <dbReference type="ARBA" id="ARBA00004370"/>
    </source>
</evidence>
<reference evidence="15 16" key="1">
    <citation type="submission" date="2016-11" db="EMBL/GenBank/DDBJ databases">
        <title>Study of marine rhodopsin-containing bacteria.</title>
        <authorList>
            <person name="Yoshizawa S."/>
            <person name="Kumagai Y."/>
            <person name="Kogure K."/>
        </authorList>
    </citation>
    <scope>NUCLEOTIDE SEQUENCE [LARGE SCALE GENOMIC DNA]</scope>
    <source>
        <strain evidence="15 16">SG-29</strain>
    </source>
</reference>
<gene>
    <name evidence="15" type="ORF">BSZ36_11725</name>
</gene>
<evidence type="ECO:0000256" key="9">
    <source>
        <dbReference type="ARBA" id="ARBA00023012"/>
    </source>
</evidence>
<evidence type="ECO:0000256" key="8">
    <source>
        <dbReference type="ARBA" id="ARBA00022989"/>
    </source>
</evidence>
<comment type="catalytic activity">
    <reaction evidence="1">
        <text>ATP + protein L-histidine = ADP + protein N-phospho-L-histidine.</text>
        <dbReference type="EC" id="2.7.13.3"/>
    </reaction>
</comment>
<evidence type="ECO:0000313" key="15">
    <source>
        <dbReference type="EMBL" id="OZC03592.1"/>
    </source>
</evidence>
<keyword evidence="16" id="KW-1185">Reference proteome</keyword>